<sequence length="296" mass="33261">MLKSVVRHLKSKCLFLLPLLAVLNAIPSWAEPLVWHATDGQRQFTILGSVHVGNQDMYPLPQIFLNHWQEADGLIVEANILDTKMPSFTFNPPLTHSLLSKEDSETLNKVAKQLKLSPNDLSYVPPWYSVMSIQLALAYNLGLQADLGVDYILLERAANQSMPIYQLESVAKQIDMMKSLPSNGLDMLLATLHGWESMDDQLDCLLATWQTGDKAKLEELFADSSYSPETDAILIDNRNQDWANQLSDPKRYPAGNYMVVVGAFHLFGEKGLPQLLTKKGFSVRLLTKEGQSQCEW</sequence>
<dbReference type="InterPro" id="IPR047111">
    <property type="entry name" value="YbaP-like"/>
</dbReference>
<protein>
    <recommendedName>
        <fullName evidence="4">Polysaccharide biosynthesis protein GumN</fullName>
    </recommendedName>
</protein>
<gene>
    <name evidence="2" type="ORF">A3K86_07325</name>
</gene>
<evidence type="ECO:0008006" key="4">
    <source>
        <dbReference type="Google" id="ProtNLM"/>
    </source>
</evidence>
<organism evidence="2 3">
    <name type="scientific">Photobacterium jeanii</name>
    <dbReference type="NCBI Taxonomy" id="858640"/>
    <lineage>
        <taxon>Bacteria</taxon>
        <taxon>Pseudomonadati</taxon>
        <taxon>Pseudomonadota</taxon>
        <taxon>Gammaproteobacteria</taxon>
        <taxon>Vibrionales</taxon>
        <taxon>Vibrionaceae</taxon>
        <taxon>Photobacterium</taxon>
    </lineage>
</organism>
<dbReference type="STRING" id="858640.A3K86_07325"/>
<dbReference type="CDD" id="cd14789">
    <property type="entry name" value="Tiki"/>
    <property type="match status" value="1"/>
</dbReference>
<evidence type="ECO:0000313" key="2">
    <source>
        <dbReference type="EMBL" id="OAN18690.1"/>
    </source>
</evidence>
<keyword evidence="1" id="KW-0732">Signal</keyword>
<evidence type="ECO:0000256" key="1">
    <source>
        <dbReference type="SAM" id="SignalP"/>
    </source>
</evidence>
<feature type="signal peptide" evidence="1">
    <location>
        <begin position="1"/>
        <end position="30"/>
    </location>
</feature>
<dbReference type="RefSeq" id="WP_068329912.1">
    <property type="nucleotide sequence ID" value="NZ_LVHF01000012.1"/>
</dbReference>
<dbReference type="InterPro" id="IPR002816">
    <property type="entry name" value="TraB/PrgY/GumN_fam"/>
</dbReference>
<feature type="chain" id="PRO_5008090510" description="Polysaccharide biosynthesis protein GumN" evidence="1">
    <location>
        <begin position="31"/>
        <end position="296"/>
    </location>
</feature>
<dbReference type="Proteomes" id="UP000078503">
    <property type="component" value="Unassembled WGS sequence"/>
</dbReference>
<dbReference type="EMBL" id="LVHF01000012">
    <property type="protein sequence ID" value="OAN18690.1"/>
    <property type="molecule type" value="Genomic_DNA"/>
</dbReference>
<dbReference type="OrthoDB" id="357294at2"/>
<name>A0A178KNB4_9GAMM</name>
<dbReference type="PANTHER" id="PTHR40590:SF1">
    <property type="entry name" value="CYTOPLASMIC PROTEIN"/>
    <property type="match status" value="1"/>
</dbReference>
<dbReference type="Pfam" id="PF01963">
    <property type="entry name" value="TraB_PrgY_gumN"/>
    <property type="match status" value="1"/>
</dbReference>
<keyword evidence="3" id="KW-1185">Reference proteome</keyword>
<dbReference type="AlphaFoldDB" id="A0A178KNB4"/>
<reference evidence="2 3" key="1">
    <citation type="submission" date="2016-03" db="EMBL/GenBank/DDBJ databases">
        <title>Photobacterium proteolyticum sp. nov. a protease producing bacterium isolated from ocean sediments of Laizhou Bay.</title>
        <authorList>
            <person name="Li Y."/>
        </authorList>
    </citation>
    <scope>NUCLEOTIDE SEQUENCE [LARGE SCALE GENOMIC DNA]</scope>
    <source>
        <strain evidence="2 3">R-40508</strain>
    </source>
</reference>
<dbReference type="PANTHER" id="PTHR40590">
    <property type="entry name" value="CYTOPLASMIC PROTEIN-RELATED"/>
    <property type="match status" value="1"/>
</dbReference>
<evidence type="ECO:0000313" key="3">
    <source>
        <dbReference type="Proteomes" id="UP000078503"/>
    </source>
</evidence>
<proteinExistence type="predicted"/>
<comment type="caution">
    <text evidence="2">The sequence shown here is derived from an EMBL/GenBank/DDBJ whole genome shotgun (WGS) entry which is preliminary data.</text>
</comment>
<accession>A0A178KNB4</accession>